<feature type="compositionally biased region" description="Polar residues" evidence="1">
    <location>
        <begin position="17"/>
        <end position="32"/>
    </location>
</feature>
<keyword evidence="3" id="KW-1185">Reference proteome</keyword>
<evidence type="ECO:0000256" key="1">
    <source>
        <dbReference type="SAM" id="MobiDB-lite"/>
    </source>
</evidence>
<gene>
    <name evidence="2" type="ORF">mPipKuh1_008446</name>
</gene>
<feature type="compositionally biased region" description="Polar residues" evidence="1">
    <location>
        <begin position="127"/>
        <end position="140"/>
    </location>
</feature>
<evidence type="ECO:0000313" key="2">
    <source>
        <dbReference type="EMBL" id="KAF6326452.1"/>
    </source>
</evidence>
<name>A0A7J7VMQ2_PIPKU</name>
<evidence type="ECO:0000313" key="3">
    <source>
        <dbReference type="Proteomes" id="UP000558488"/>
    </source>
</evidence>
<sequence>MPERRCPEAESDEAKNSHQVSQAESAYQIQTGKDTVGECIVQRCAGTVDRRSYTEAVEESQGILDNDCPTSANPAEHVRGLGAPLAQDTFLPGKMEELRELWNSSARLQGTSPPGKRSGEKGLPINPSDTPKSELSQGNHNAGRDLRVLTMELPEKLRERLPKL</sequence>
<dbReference type="Proteomes" id="UP000558488">
    <property type="component" value="Unassembled WGS sequence"/>
</dbReference>
<dbReference type="EMBL" id="JACAGB010000014">
    <property type="protein sequence ID" value="KAF6326452.1"/>
    <property type="molecule type" value="Genomic_DNA"/>
</dbReference>
<feature type="compositionally biased region" description="Polar residues" evidence="1">
    <location>
        <begin position="102"/>
        <end position="112"/>
    </location>
</feature>
<reference evidence="2 3" key="1">
    <citation type="journal article" date="2020" name="Nature">
        <title>Six reference-quality genomes reveal evolution of bat adaptations.</title>
        <authorList>
            <person name="Jebb D."/>
            <person name="Huang Z."/>
            <person name="Pippel M."/>
            <person name="Hughes G.M."/>
            <person name="Lavrichenko K."/>
            <person name="Devanna P."/>
            <person name="Winkler S."/>
            <person name="Jermiin L.S."/>
            <person name="Skirmuntt E.C."/>
            <person name="Katzourakis A."/>
            <person name="Burkitt-Gray L."/>
            <person name="Ray D.A."/>
            <person name="Sullivan K.A.M."/>
            <person name="Roscito J.G."/>
            <person name="Kirilenko B.M."/>
            <person name="Davalos L.M."/>
            <person name="Corthals A.P."/>
            <person name="Power M.L."/>
            <person name="Jones G."/>
            <person name="Ransome R.D."/>
            <person name="Dechmann D.K.N."/>
            <person name="Locatelli A.G."/>
            <person name="Puechmaille S.J."/>
            <person name="Fedrigo O."/>
            <person name="Jarvis E.D."/>
            <person name="Hiller M."/>
            <person name="Vernes S.C."/>
            <person name="Myers E.W."/>
            <person name="Teeling E.C."/>
        </authorList>
    </citation>
    <scope>NUCLEOTIDE SEQUENCE [LARGE SCALE GENOMIC DNA]</scope>
    <source>
        <strain evidence="2">MPipKuh1</strain>
        <tissue evidence="2">Flight muscle</tissue>
    </source>
</reference>
<protein>
    <submittedName>
        <fullName evidence="2">Uncharacterized protein</fullName>
    </submittedName>
</protein>
<dbReference type="AlphaFoldDB" id="A0A7J7VMQ2"/>
<proteinExistence type="predicted"/>
<feature type="region of interest" description="Disordered" evidence="1">
    <location>
        <begin position="1"/>
        <end position="32"/>
    </location>
</feature>
<feature type="compositionally biased region" description="Basic and acidic residues" evidence="1">
    <location>
        <begin position="1"/>
        <end position="16"/>
    </location>
</feature>
<accession>A0A7J7VMQ2</accession>
<comment type="caution">
    <text evidence="2">The sequence shown here is derived from an EMBL/GenBank/DDBJ whole genome shotgun (WGS) entry which is preliminary data.</text>
</comment>
<organism evidence="2 3">
    <name type="scientific">Pipistrellus kuhlii</name>
    <name type="common">Kuhl's pipistrelle</name>
    <dbReference type="NCBI Taxonomy" id="59472"/>
    <lineage>
        <taxon>Eukaryota</taxon>
        <taxon>Metazoa</taxon>
        <taxon>Chordata</taxon>
        <taxon>Craniata</taxon>
        <taxon>Vertebrata</taxon>
        <taxon>Euteleostomi</taxon>
        <taxon>Mammalia</taxon>
        <taxon>Eutheria</taxon>
        <taxon>Laurasiatheria</taxon>
        <taxon>Chiroptera</taxon>
        <taxon>Yangochiroptera</taxon>
        <taxon>Vespertilionidae</taxon>
        <taxon>Pipistrellus</taxon>
    </lineage>
</organism>
<feature type="region of interest" description="Disordered" evidence="1">
    <location>
        <begin position="101"/>
        <end position="164"/>
    </location>
</feature>
<feature type="compositionally biased region" description="Basic and acidic residues" evidence="1">
    <location>
        <begin position="142"/>
        <end position="164"/>
    </location>
</feature>